<evidence type="ECO:0000259" key="1">
    <source>
        <dbReference type="Pfam" id="PF12770"/>
    </source>
</evidence>
<dbReference type="InterPro" id="IPR011990">
    <property type="entry name" value="TPR-like_helical_dom_sf"/>
</dbReference>
<accession>A0ABR4J159</accession>
<dbReference type="Proteomes" id="UP001610335">
    <property type="component" value="Unassembled WGS sequence"/>
</dbReference>
<keyword evidence="3" id="KW-1185">Reference proteome</keyword>
<dbReference type="SUPFAM" id="SSF48452">
    <property type="entry name" value="TPR-like"/>
    <property type="match status" value="1"/>
</dbReference>
<evidence type="ECO:0000313" key="3">
    <source>
        <dbReference type="Proteomes" id="UP001610335"/>
    </source>
</evidence>
<proteinExistence type="predicted"/>
<protein>
    <submittedName>
        <fullName evidence="2">CHAT domain-containing protein</fullName>
    </submittedName>
</protein>
<dbReference type="Pfam" id="PF12770">
    <property type="entry name" value="CHAT"/>
    <property type="match status" value="1"/>
</dbReference>
<evidence type="ECO:0000313" key="2">
    <source>
        <dbReference type="EMBL" id="KAL2833768.1"/>
    </source>
</evidence>
<comment type="caution">
    <text evidence="2">The sequence shown here is derived from an EMBL/GenBank/DDBJ whole genome shotgun (WGS) entry which is preliminary data.</text>
</comment>
<sequence>MCETEYDALAAECPDRGTLAHLRLLRARVLYRVRQRQEAMRELSVADHLYSQMDDMAGLAEIQLTLGDWEVAPLSSPEVWNSFLAEGTYDTSLHWQIDKAEADVDVECVDEAKARYETALDLFKCVDVRRGVAATSLRLGYLSVLKGMRHIDFEEDYVAAKDEIESSMRLSNELGDVFAFRLGQAQLALCVVGQGEVPERQETAISIGQWGCTEGSFGFALGIGLFFGRMGWRWVNQIGDYERALACFRLAQALFKSLHAPLSHIHSIIDQLKVYKFIGDFPSCSRMSEQALDEYLDIRRRKPNLAQDVAQLARWLSLQMLGLANRRAAPRIIESVWRYIQSTRDTQRPSHQASQSSTLDALLSRLFAQLQTSQDNGVAASSEYLQITEVFLESQLADSELYQHLYRGKDALKSGLTDMAHSHFDHVRRAASTFSGSRLHYFKALAFAYEGQYSEAAVEYRHCVEEELGAVDRKAGPSSSTPLDNDRRRQIADRALSFFCEIGEFGEGQKWLKFLSHWPDWCRKEGQEWLSLRRIGQVEEGMGELNSALLKYEEAIHAFESQRQRLSIDELKVAFSGDSSTRALYFDCTRTALELRDRPETSAERAKELEDKVFEIAERNKARSLLDLMGGGVVGRSSSSTRTALRHWRRLSAYRSSRCSLLEQELQSNDPDRTRISIIKKEITQVDKEIADAEGNMTHSGRPARSITAEVSSLNTVCASLPQDTLALQYIYDREQLFSWALSHHGMLKLYQKELPIYWLDREAARFHEACKEGLDWGTLGIELSRELLQPFHQLMYNYKRLIIVPHGSLHIIPFHALPFSNNEPLARSHIVTYLPSASVLRFLTPREKAPKAQSVLALGNPSNMSFQDAYGNQCPADPLPGTQTEVSHIAKIMPQGTVKAFTGHDATFINLREHIHKNYSILHLATHCCPVPEVPLLSSISLANGDECSVLDLLDLQLDIDLVILSACETGKGVATAGDDVFSFSRALLAAGARAVLVSLWPVDDNATCELFRYFYEGVNRGLLFADALHSAQELLRNSPGELDGRESRVVKRRDLAPVRQMGPLGYSLPAFWAPFILICG</sequence>
<gene>
    <name evidence="2" type="ORF">BDW59DRAFT_138160</name>
</gene>
<dbReference type="EMBL" id="JBFXLS010000003">
    <property type="protein sequence ID" value="KAL2833768.1"/>
    <property type="molecule type" value="Genomic_DNA"/>
</dbReference>
<organism evidence="2 3">
    <name type="scientific">Aspergillus cavernicola</name>
    <dbReference type="NCBI Taxonomy" id="176166"/>
    <lineage>
        <taxon>Eukaryota</taxon>
        <taxon>Fungi</taxon>
        <taxon>Dikarya</taxon>
        <taxon>Ascomycota</taxon>
        <taxon>Pezizomycotina</taxon>
        <taxon>Eurotiomycetes</taxon>
        <taxon>Eurotiomycetidae</taxon>
        <taxon>Eurotiales</taxon>
        <taxon>Aspergillaceae</taxon>
        <taxon>Aspergillus</taxon>
        <taxon>Aspergillus subgen. Nidulantes</taxon>
    </lineage>
</organism>
<feature type="domain" description="CHAT" evidence="1">
    <location>
        <begin position="783"/>
        <end position="1080"/>
    </location>
</feature>
<name>A0ABR4J159_9EURO</name>
<dbReference type="InterPro" id="IPR024983">
    <property type="entry name" value="CHAT_dom"/>
</dbReference>
<dbReference type="PANTHER" id="PTHR10098">
    <property type="entry name" value="RAPSYN-RELATED"/>
    <property type="match status" value="1"/>
</dbReference>
<reference evidence="2 3" key="1">
    <citation type="submission" date="2024-07" db="EMBL/GenBank/DDBJ databases">
        <title>Section-level genome sequencing and comparative genomics of Aspergillus sections Usti and Cavernicolus.</title>
        <authorList>
            <consortium name="Lawrence Berkeley National Laboratory"/>
            <person name="Nybo J.L."/>
            <person name="Vesth T.C."/>
            <person name="Theobald S."/>
            <person name="Frisvad J.C."/>
            <person name="Larsen T.O."/>
            <person name="Kjaerboelling I."/>
            <person name="Rothschild-Mancinelli K."/>
            <person name="Lyhne E.K."/>
            <person name="Kogle M.E."/>
            <person name="Barry K."/>
            <person name="Clum A."/>
            <person name="Na H."/>
            <person name="Ledsgaard L."/>
            <person name="Lin J."/>
            <person name="Lipzen A."/>
            <person name="Kuo A."/>
            <person name="Riley R."/>
            <person name="Mondo S."/>
            <person name="LaButti K."/>
            <person name="Haridas S."/>
            <person name="Pangalinan J."/>
            <person name="Salamov A.A."/>
            <person name="Simmons B.A."/>
            <person name="Magnuson J.K."/>
            <person name="Chen J."/>
            <person name="Drula E."/>
            <person name="Henrissat B."/>
            <person name="Wiebenga A."/>
            <person name="Lubbers R.J."/>
            <person name="Gomes A.C."/>
            <person name="Makela M.R."/>
            <person name="Stajich J."/>
            <person name="Grigoriev I.V."/>
            <person name="Mortensen U.H."/>
            <person name="De vries R.P."/>
            <person name="Baker S.E."/>
            <person name="Andersen M.R."/>
        </authorList>
    </citation>
    <scope>NUCLEOTIDE SEQUENCE [LARGE SCALE GENOMIC DNA]</scope>
    <source>
        <strain evidence="2 3">CBS 600.67</strain>
    </source>
</reference>
<dbReference type="Gene3D" id="1.25.40.10">
    <property type="entry name" value="Tetratricopeptide repeat domain"/>
    <property type="match status" value="1"/>
</dbReference>